<dbReference type="PATRIC" id="fig|449.7.peg.3164"/>
<keyword evidence="2" id="KW-1185">Reference proteome</keyword>
<dbReference type="OrthoDB" id="5653740at2"/>
<name>A0A0A8UN99_LEGHA</name>
<dbReference type="RefSeq" id="WP_045105617.1">
    <property type="nucleotide sequence ID" value="NZ_LN681225.1"/>
</dbReference>
<dbReference type="InterPro" id="IPR007825">
    <property type="entry name" value="Major_OMP_Legionella"/>
</dbReference>
<dbReference type="HOGENOM" id="CLU_887935_0_0_6"/>
<dbReference type="AlphaFoldDB" id="A0A0A8UN99"/>
<protein>
    <submittedName>
        <fullName evidence="1">Putative Major outer membrane protein</fullName>
    </submittedName>
</protein>
<evidence type="ECO:0000313" key="1">
    <source>
        <dbReference type="EMBL" id="CEK10208.1"/>
    </source>
</evidence>
<dbReference type="Pfam" id="PF05150">
    <property type="entry name" value="Legionella_OMP"/>
    <property type="match status" value="1"/>
</dbReference>
<gene>
    <name evidence="1" type="ORF">LHA_1153</name>
</gene>
<sequence>MAKAYFLVGLLVAGTDYAGTMGCLAEGVTVPCEIRAWDAGISALYLKPTSSLLNPYLVRGTIISSIPYYNVKSPWDWGFIVEGSYHFNTGNDVNVNWLHFDDRYNDGTSAFFPLQAIPQTRGYALSFKTKLDVVNLEFAQNSNLGSKTNFRVHAGLQYANGNIERSSQASEQINNSPPTLFETSTLDAKYRGVGPRLGGDISRQLPHNFAVFAKGAMALLIGESRTKLSGDNRSGPRITPFNDYMSQTNLVPEFEAKLGASYQFNAKMGQFSVLAGWMFQHYFNMFLSLPGEDFNTIENSASHELSLNGPFIQGKWVSAT</sequence>
<dbReference type="Proteomes" id="UP000032803">
    <property type="component" value="Chromosome I"/>
</dbReference>
<proteinExistence type="predicted"/>
<dbReference type="KEGG" id="lha:LHA_1153"/>
<organism evidence="1 2">
    <name type="scientific">Legionella hackeliae</name>
    <dbReference type="NCBI Taxonomy" id="449"/>
    <lineage>
        <taxon>Bacteria</taxon>
        <taxon>Pseudomonadati</taxon>
        <taxon>Pseudomonadota</taxon>
        <taxon>Gammaproteobacteria</taxon>
        <taxon>Legionellales</taxon>
        <taxon>Legionellaceae</taxon>
        <taxon>Legionella</taxon>
    </lineage>
</organism>
<reference evidence="2" key="1">
    <citation type="submission" date="2014-09" db="EMBL/GenBank/DDBJ databases">
        <authorList>
            <person name="Gomez-Valero L."/>
        </authorList>
    </citation>
    <scope>NUCLEOTIDE SEQUENCE [LARGE SCALE GENOMIC DNA]</scope>
    <source>
        <strain evidence="2">ATCC35250</strain>
    </source>
</reference>
<dbReference type="STRING" id="449.LHA_1153"/>
<dbReference type="EMBL" id="LN681225">
    <property type="protein sequence ID" value="CEK10208.1"/>
    <property type="molecule type" value="Genomic_DNA"/>
</dbReference>
<evidence type="ECO:0000313" key="2">
    <source>
        <dbReference type="Proteomes" id="UP000032803"/>
    </source>
</evidence>
<accession>A0A0A8UN99</accession>